<dbReference type="Proteomes" id="UP001620409">
    <property type="component" value="Unassembled WGS sequence"/>
</dbReference>
<name>A0ABW8IHX8_9GAMM</name>
<comment type="caution">
    <text evidence="1">The sequence shown here is derived from an EMBL/GenBank/DDBJ whole genome shotgun (WGS) entry which is preliminary data.</text>
</comment>
<organism evidence="1 2">
    <name type="scientific">Dyella humi</name>
    <dbReference type="NCBI Taxonomy" id="1770547"/>
    <lineage>
        <taxon>Bacteria</taxon>
        <taxon>Pseudomonadati</taxon>
        <taxon>Pseudomonadota</taxon>
        <taxon>Gammaproteobacteria</taxon>
        <taxon>Lysobacterales</taxon>
        <taxon>Rhodanobacteraceae</taxon>
        <taxon>Dyella</taxon>
    </lineage>
</organism>
<dbReference type="EMBL" id="JADIKI010000022">
    <property type="protein sequence ID" value="MFK2854807.1"/>
    <property type="molecule type" value="Genomic_DNA"/>
</dbReference>
<gene>
    <name evidence="1" type="ORF">ISP18_09420</name>
</gene>
<accession>A0ABW8IHX8</accession>
<protein>
    <submittedName>
        <fullName evidence="1">Uncharacterized protein</fullName>
    </submittedName>
</protein>
<reference evidence="1 2" key="1">
    <citation type="submission" date="2020-10" db="EMBL/GenBank/DDBJ databases">
        <title>Phylogeny of dyella-like bacteria.</title>
        <authorList>
            <person name="Fu J."/>
        </authorList>
    </citation>
    <scope>NUCLEOTIDE SEQUENCE [LARGE SCALE GENOMIC DNA]</scope>
    <source>
        <strain evidence="1 2">DHG40</strain>
    </source>
</reference>
<evidence type="ECO:0000313" key="1">
    <source>
        <dbReference type="EMBL" id="MFK2854807.1"/>
    </source>
</evidence>
<sequence>MKFEQAMAFIREHGMVLAAARGSVPRMAEVIAGEPIKGSWWAHPKSHHIFSIFQQLAESPDILVCRFVDGKVTFVHRRLWPALVRLADRLEPGRIAQVHQEHTAKGYHETHDVPYPDWVPVDVLEEARRLSAEQALAMLGPAALSAGGKTARR</sequence>
<proteinExistence type="predicted"/>
<dbReference type="RefSeq" id="WP_380009989.1">
    <property type="nucleotide sequence ID" value="NZ_JADIKI010000022.1"/>
</dbReference>
<keyword evidence="2" id="KW-1185">Reference proteome</keyword>
<evidence type="ECO:0000313" key="2">
    <source>
        <dbReference type="Proteomes" id="UP001620409"/>
    </source>
</evidence>